<dbReference type="AlphaFoldDB" id="A0A3D9VLM4"/>
<evidence type="ECO:0000313" key="1">
    <source>
        <dbReference type="EMBL" id="REF41633.1"/>
    </source>
</evidence>
<accession>A0A3D9VLM4</accession>
<evidence type="ECO:0000313" key="2">
    <source>
        <dbReference type="Proteomes" id="UP000256530"/>
    </source>
</evidence>
<gene>
    <name evidence="1" type="ORF">DET55_101372</name>
</gene>
<sequence>MKWELYNKFRVQDKEANEFIATYQEKVQAAKEKVTVAAKAYETILQREFSGEDVPAEKQKALDNIEKVQATVKVAEGEHSKAHEYAIANLSGTITLDDLVNDWRNNVVPTVRREKVDPLRQKAQQGLEDYYAAVHEILRIEDDHTWVREQLNEKLRKRKGATHILLGVTGIGDIPEHPSDQDWYNIVKYGQVPARFKNK</sequence>
<dbReference type="Proteomes" id="UP000256530">
    <property type="component" value="Unassembled WGS sequence"/>
</dbReference>
<comment type="caution">
    <text evidence="1">The sequence shown here is derived from an EMBL/GenBank/DDBJ whole genome shotgun (WGS) entry which is preliminary data.</text>
</comment>
<dbReference type="RefSeq" id="WP_113936278.1">
    <property type="nucleotide sequence ID" value="NZ_QTTY01000001.1"/>
</dbReference>
<dbReference type="EMBL" id="QTTY01000001">
    <property type="protein sequence ID" value="REF41633.1"/>
    <property type="molecule type" value="Genomic_DNA"/>
</dbReference>
<protein>
    <submittedName>
        <fullName evidence="1">Uncharacterized protein</fullName>
    </submittedName>
</protein>
<organism evidence="1 2">
    <name type="scientific">Bacillus mycoides</name>
    <dbReference type="NCBI Taxonomy" id="1405"/>
    <lineage>
        <taxon>Bacteria</taxon>
        <taxon>Bacillati</taxon>
        <taxon>Bacillota</taxon>
        <taxon>Bacilli</taxon>
        <taxon>Bacillales</taxon>
        <taxon>Bacillaceae</taxon>
        <taxon>Bacillus</taxon>
        <taxon>Bacillus cereus group</taxon>
    </lineage>
</organism>
<name>A0A3D9VLM4_BACMY</name>
<proteinExistence type="predicted"/>
<reference evidence="1 2" key="1">
    <citation type="submission" date="2018-08" db="EMBL/GenBank/DDBJ databases">
        <title>Freshwater and sediment microbial communities from various areas in North America, analyzing microbe dynamics in response to fracking.</title>
        <authorList>
            <person name="Lamendella R."/>
        </authorList>
    </citation>
    <scope>NUCLEOTIDE SEQUENCE [LARGE SCALE GENOMIC DNA]</scope>
    <source>
        <strain evidence="1 2">DB-1</strain>
    </source>
</reference>